<feature type="binding site" evidence="7">
    <location>
        <position position="154"/>
    </location>
    <ligand>
        <name>(6S)-NADPHX</name>
        <dbReference type="ChEBI" id="CHEBI:64076"/>
    </ligand>
</feature>
<comment type="similarity">
    <text evidence="7">Belongs to the NnrD/CARKD family.</text>
</comment>
<organism evidence="9 10">
    <name type="scientific">Cutaneotrichosporon oleaginosum</name>
    <dbReference type="NCBI Taxonomy" id="879819"/>
    <lineage>
        <taxon>Eukaryota</taxon>
        <taxon>Fungi</taxon>
        <taxon>Dikarya</taxon>
        <taxon>Basidiomycota</taxon>
        <taxon>Agaricomycotina</taxon>
        <taxon>Tremellomycetes</taxon>
        <taxon>Trichosporonales</taxon>
        <taxon>Trichosporonaceae</taxon>
        <taxon>Cutaneotrichosporon</taxon>
    </lineage>
</organism>
<evidence type="ECO:0000256" key="3">
    <source>
        <dbReference type="ARBA" id="ARBA00022857"/>
    </source>
</evidence>
<comment type="catalytic activity">
    <reaction evidence="7">
        <text>(6S)-NADHX + ATP = ADP + phosphate + NADH + H(+)</text>
        <dbReference type="Rhea" id="RHEA:19017"/>
        <dbReference type="ChEBI" id="CHEBI:15378"/>
        <dbReference type="ChEBI" id="CHEBI:30616"/>
        <dbReference type="ChEBI" id="CHEBI:43474"/>
        <dbReference type="ChEBI" id="CHEBI:57945"/>
        <dbReference type="ChEBI" id="CHEBI:64074"/>
        <dbReference type="ChEBI" id="CHEBI:456216"/>
        <dbReference type="EC" id="4.2.1.93"/>
    </reaction>
</comment>
<dbReference type="SUPFAM" id="SSF53613">
    <property type="entry name" value="Ribokinase-like"/>
    <property type="match status" value="1"/>
</dbReference>
<dbReference type="GeneID" id="28982625"/>
<evidence type="ECO:0000313" key="10">
    <source>
        <dbReference type="Proteomes" id="UP000053611"/>
    </source>
</evidence>
<keyword evidence="2 7" id="KW-0067">ATP-binding</keyword>
<evidence type="ECO:0000256" key="2">
    <source>
        <dbReference type="ARBA" id="ARBA00022840"/>
    </source>
</evidence>
<dbReference type="EC" id="4.2.1.93" evidence="7"/>
<dbReference type="GO" id="GO:0016301">
    <property type="term" value="F:kinase activity"/>
    <property type="evidence" value="ECO:0007669"/>
    <property type="project" value="UniProtKB-KW"/>
</dbReference>
<name>A0A0J0XWP0_9TREE</name>
<keyword evidence="9" id="KW-0808">Transferase</keyword>
<feature type="binding site" evidence="7">
    <location>
        <begin position="210"/>
        <end position="216"/>
    </location>
    <ligand>
        <name>(6S)-NADPHX</name>
        <dbReference type="ChEBI" id="CHEBI:64076"/>
    </ligand>
</feature>
<dbReference type="HAMAP" id="MF_01965">
    <property type="entry name" value="NADHX_dehydratase"/>
    <property type="match status" value="1"/>
</dbReference>
<dbReference type="GO" id="GO:0005737">
    <property type="term" value="C:cytoplasm"/>
    <property type="evidence" value="ECO:0007669"/>
    <property type="project" value="UniProtKB-SubCell"/>
</dbReference>
<keyword evidence="9" id="KW-0418">Kinase</keyword>
<evidence type="ECO:0000256" key="1">
    <source>
        <dbReference type="ARBA" id="ARBA00022741"/>
    </source>
</evidence>
<keyword evidence="10" id="KW-1185">Reference proteome</keyword>
<comment type="function">
    <text evidence="7">Catalyzes the dehydration of the S-form of NAD(P)HX at the expense of ATP, which is converted to ADP. Together with NAD(P)HX epimerase, which catalyzes the epimerization of the S- and R-forms, the enzyme allows the repair of both epimers of NAD(P)HX, a damaged form of NAD(P)H that is a result of enzymatic or heat-dependent hydration.</text>
</comment>
<reference evidence="9 10" key="1">
    <citation type="submission" date="2015-03" db="EMBL/GenBank/DDBJ databases">
        <title>Genomics and transcriptomics of the oil-accumulating basidiomycete yeast T. oleaginosus allow insights into substrate utilization and the diverse evolutionary trajectories of mating systems in fungi.</title>
        <authorList>
            <consortium name="DOE Joint Genome Institute"/>
            <person name="Kourist R."/>
            <person name="Kracht O."/>
            <person name="Bracharz F."/>
            <person name="Lipzen A."/>
            <person name="Nolan M."/>
            <person name="Ohm R."/>
            <person name="Grigoriev I."/>
            <person name="Sun S."/>
            <person name="Heitman J."/>
            <person name="Bruck T."/>
            <person name="Nowrousian M."/>
        </authorList>
    </citation>
    <scope>NUCLEOTIDE SEQUENCE [LARGE SCALE GENOMIC DNA]</scope>
    <source>
        <strain evidence="9 10">IBC0246</strain>
    </source>
</reference>
<dbReference type="PROSITE" id="PS51383">
    <property type="entry name" value="YJEF_C_3"/>
    <property type="match status" value="1"/>
</dbReference>
<dbReference type="Proteomes" id="UP000053611">
    <property type="component" value="Unassembled WGS sequence"/>
</dbReference>
<evidence type="ECO:0000256" key="4">
    <source>
        <dbReference type="ARBA" id="ARBA00023027"/>
    </source>
</evidence>
<comment type="subcellular location">
    <subcellularLocation>
        <location evidence="7">Cytoplasm</location>
    </subcellularLocation>
</comment>
<gene>
    <name evidence="9" type="ORF">CC85DRAFT_282539</name>
</gene>
<dbReference type="PANTHER" id="PTHR12592">
    <property type="entry name" value="ATP-DEPENDENT (S)-NAD(P)H-HYDRATE DEHYDRATASE FAMILY MEMBER"/>
    <property type="match status" value="1"/>
</dbReference>
<dbReference type="OrthoDB" id="8110916at2759"/>
<dbReference type="Pfam" id="PF01256">
    <property type="entry name" value="Carb_kinase"/>
    <property type="match status" value="1"/>
</dbReference>
<feature type="binding site" evidence="7">
    <location>
        <position position="288"/>
    </location>
    <ligand>
        <name>(6S)-NADPHX</name>
        <dbReference type="ChEBI" id="CHEBI:64076"/>
    </ligand>
</feature>
<feature type="domain" description="YjeF C-terminal" evidence="8">
    <location>
        <begin position="48"/>
        <end position="371"/>
    </location>
</feature>
<dbReference type="GO" id="GO:0110051">
    <property type="term" value="P:metabolite repair"/>
    <property type="evidence" value="ECO:0007669"/>
    <property type="project" value="TreeGrafter"/>
</dbReference>
<dbReference type="STRING" id="879819.A0A0J0XWP0"/>
<dbReference type="GO" id="GO:0047453">
    <property type="term" value="F:ATP-dependent NAD(P)H-hydrate dehydratase activity"/>
    <property type="evidence" value="ECO:0007669"/>
    <property type="project" value="UniProtKB-UniRule"/>
</dbReference>
<dbReference type="InterPro" id="IPR000631">
    <property type="entry name" value="CARKD"/>
</dbReference>
<dbReference type="Gene3D" id="3.40.1190.20">
    <property type="match status" value="1"/>
</dbReference>
<sequence>MRAGLQRVLATRYARPLARRNFSSSRSRLNANANTLAMSDHDHDHEHLLSLVRRMIPPLSPKLHKGQAGRIGVLGGSGDYSGAPFFAAMGAMRFGADLAHVICEPAAGAVIKTYAPDLIVHTTLDASAEDAERAARRELEGLMERLHVLVIGPGLGRSAFMQGCARSALHIARERDIGVVVDADGLWLLNSEPELVRDWSGAKRVVLTPNVMEFKRLCEAMNVPTDAPETRSGELARALGGVTILQKGPSDAISDGAQIPAALRGSSGKDMLTVSVPGGLKRVGGQGDILSGTTAALLAWGREWARGAYEHVGHAPRSDEDKAVAQHVALLAAYGASAFNRTVSRTGWERKKRAMVTHDLVDIVGEVYEDMFGQYQEAESKGKL</sequence>
<dbReference type="NCBIfam" id="TIGR00196">
    <property type="entry name" value="yjeF_cterm"/>
    <property type="match status" value="1"/>
</dbReference>
<evidence type="ECO:0000256" key="7">
    <source>
        <dbReference type="HAMAP-Rule" id="MF_03157"/>
    </source>
</evidence>
<evidence type="ECO:0000256" key="6">
    <source>
        <dbReference type="ARBA" id="ARBA00047472"/>
    </source>
</evidence>
<dbReference type="AlphaFoldDB" id="A0A0J0XWP0"/>
<dbReference type="EMBL" id="KQ087181">
    <property type="protein sequence ID" value="KLT45458.1"/>
    <property type="molecule type" value="Genomic_DNA"/>
</dbReference>
<keyword evidence="7" id="KW-0597">Phosphoprotein</keyword>
<proteinExistence type="inferred from homology"/>
<comment type="cofactor">
    <cofactor evidence="7">
        <name>Mg(2+)</name>
        <dbReference type="ChEBI" id="CHEBI:18420"/>
    </cofactor>
</comment>
<keyword evidence="4 7" id="KW-0520">NAD</keyword>
<feature type="binding site" evidence="7">
    <location>
        <begin position="247"/>
        <end position="251"/>
    </location>
    <ligand>
        <name>ATP</name>
        <dbReference type="ChEBI" id="CHEBI:30616"/>
    </ligand>
</feature>
<dbReference type="CDD" id="cd01171">
    <property type="entry name" value="YXKO-related"/>
    <property type="match status" value="1"/>
</dbReference>
<evidence type="ECO:0000259" key="8">
    <source>
        <dbReference type="PROSITE" id="PS51383"/>
    </source>
</evidence>
<evidence type="ECO:0000313" key="9">
    <source>
        <dbReference type="EMBL" id="KLT45458.1"/>
    </source>
</evidence>
<keyword evidence="5 7" id="KW-0456">Lyase</keyword>
<comment type="catalytic activity">
    <reaction evidence="6 7">
        <text>(6S)-NADPHX + ATP = ADP + phosphate + NADPH + H(+)</text>
        <dbReference type="Rhea" id="RHEA:32231"/>
        <dbReference type="ChEBI" id="CHEBI:15378"/>
        <dbReference type="ChEBI" id="CHEBI:30616"/>
        <dbReference type="ChEBI" id="CHEBI:43474"/>
        <dbReference type="ChEBI" id="CHEBI:57783"/>
        <dbReference type="ChEBI" id="CHEBI:64076"/>
        <dbReference type="ChEBI" id="CHEBI:456216"/>
        <dbReference type="EC" id="4.2.1.93"/>
    </reaction>
</comment>
<keyword evidence="3" id="KW-0521">NADP</keyword>
<dbReference type="RefSeq" id="XP_018281949.1">
    <property type="nucleotide sequence ID" value="XM_018422022.1"/>
</dbReference>
<keyword evidence="7" id="KW-0963">Cytoplasm</keyword>
<feature type="binding site" evidence="7">
    <location>
        <begin position="278"/>
        <end position="287"/>
    </location>
    <ligand>
        <name>ATP</name>
        <dbReference type="ChEBI" id="CHEBI:30616"/>
    </ligand>
</feature>
<accession>A0A0J0XWP0</accession>
<evidence type="ECO:0000256" key="5">
    <source>
        <dbReference type="ARBA" id="ARBA00023239"/>
    </source>
</evidence>
<protein>
    <recommendedName>
        <fullName evidence="7">ATP-dependent (S)-NAD(P)H-hydrate dehydratase</fullName>
        <ecNumber evidence="7">4.2.1.93</ecNumber>
    </recommendedName>
    <alternativeName>
        <fullName evidence="7">ATP-dependent NAD(P)HX dehydratase</fullName>
    </alternativeName>
</protein>
<keyword evidence="1 7" id="KW-0547">Nucleotide-binding</keyword>
<dbReference type="GO" id="GO:0005524">
    <property type="term" value="F:ATP binding"/>
    <property type="evidence" value="ECO:0007669"/>
    <property type="project" value="UniProtKB-KW"/>
</dbReference>
<dbReference type="PANTHER" id="PTHR12592:SF0">
    <property type="entry name" value="ATP-DEPENDENT (S)-NAD(P)H-HYDRATE DEHYDRATASE"/>
    <property type="match status" value="1"/>
</dbReference>
<dbReference type="GO" id="GO:0046496">
    <property type="term" value="P:nicotinamide nucleotide metabolic process"/>
    <property type="evidence" value="ECO:0007669"/>
    <property type="project" value="UniProtKB-UniRule"/>
</dbReference>
<dbReference type="InterPro" id="IPR029056">
    <property type="entry name" value="Ribokinase-like"/>
</dbReference>